<name>D5MHH1_METO1</name>
<dbReference type="HOGENOM" id="CLU_1329922_0_0_0"/>
<dbReference type="KEGG" id="mox:DAMO_2153"/>
<proteinExistence type="predicted"/>
<dbReference type="Proteomes" id="UP000006898">
    <property type="component" value="Chromosome"/>
</dbReference>
<organism evidence="1 2">
    <name type="scientific">Methylomirabilis oxygeniifera</name>
    <dbReference type="NCBI Taxonomy" id="671143"/>
    <lineage>
        <taxon>Bacteria</taxon>
        <taxon>Candidatus Methylomirabilota</taxon>
        <taxon>Candidatus Methylomirabilia</taxon>
        <taxon>Candidatus Methylomirabilales</taxon>
        <taxon>Candidatus Methylomirabilaceae</taxon>
        <taxon>Candidatus Methylomirabilis</taxon>
    </lineage>
</organism>
<dbReference type="AlphaFoldDB" id="D5MHH1"/>
<evidence type="ECO:0000313" key="2">
    <source>
        <dbReference type="Proteomes" id="UP000006898"/>
    </source>
</evidence>
<accession>D5MHH1</accession>
<gene>
    <name evidence="1" type="ORF">DAMO_2153</name>
</gene>
<protein>
    <submittedName>
        <fullName evidence="1">Uncharacterized protein</fullName>
    </submittedName>
</protein>
<sequence length="206" mass="23229">MYSLECWRSRTYFGDILFGVYRRHTYPPLLLRYAETGENRQGYKSQSQREQFLHGDTSLFVEGLESVAFRAIDGRRLHGPAGGLGVGDLYNLPNPGESVQVCTVEGDHLALSHDGKGVGRWICLCHLAGHQLLLPDKRKLALCRLLHWLLPGLPLLSSAQLREGHQDRKRRSESRPSLHGITSFLWSIETLNTQRPGSFTRSPRAA</sequence>
<reference evidence="1 2" key="1">
    <citation type="journal article" date="2010" name="Nature">
        <title>Nitrite-driven anaerobic methane oxidation by oxygenic bacteria.</title>
        <authorList>
            <person name="Ettwig K.F."/>
            <person name="Butler M.K."/>
            <person name="Le Paslier D."/>
            <person name="Pelletier E."/>
            <person name="Mangenot S."/>
            <person name="Kuypers M.M.M."/>
            <person name="Schreiber F."/>
            <person name="Dutilh B.E."/>
            <person name="Zedelius J."/>
            <person name="de Beer D."/>
            <person name="Gloerich J."/>
            <person name="Wessels H.J.C.T."/>
            <person name="van Allen T."/>
            <person name="Luesken F."/>
            <person name="Wu M."/>
            <person name="van de Pas-Schoonen K.T."/>
            <person name="Op den Camp H.J.M."/>
            <person name="Janssen-Megens E.M."/>
            <person name="Francoijs K-J."/>
            <person name="Stunnenberg H."/>
            <person name="Weissenbach J."/>
            <person name="Jetten M.S.M."/>
            <person name="Strous M."/>
        </authorList>
    </citation>
    <scope>NUCLEOTIDE SEQUENCE [LARGE SCALE GENOMIC DNA]</scope>
</reference>
<evidence type="ECO:0000313" key="1">
    <source>
        <dbReference type="EMBL" id="CBE69203.1"/>
    </source>
</evidence>
<dbReference type="EMBL" id="FP565575">
    <property type="protein sequence ID" value="CBE69203.1"/>
    <property type="molecule type" value="Genomic_DNA"/>
</dbReference>